<evidence type="ECO:0000256" key="9">
    <source>
        <dbReference type="ARBA" id="ARBA00023136"/>
    </source>
</evidence>
<dbReference type="SMART" id="SM00155">
    <property type="entry name" value="PLDc"/>
    <property type="match status" value="2"/>
</dbReference>
<evidence type="ECO:0000256" key="4">
    <source>
        <dbReference type="ARBA" id="ARBA00022679"/>
    </source>
</evidence>
<feature type="active site" evidence="12">
    <location>
        <position position="229"/>
    </location>
</feature>
<keyword evidence="8 12" id="KW-0443">Lipid metabolism</keyword>
<comment type="function">
    <text evidence="12">Catalyzes the reversible phosphatidyl group transfer from one phosphatidylglycerol molecule to another to form cardiolipin (CL) (diphosphatidylglycerol) and glycerol.</text>
</comment>
<dbReference type="EC" id="2.7.8.-" evidence="12 13"/>
<evidence type="ECO:0000256" key="7">
    <source>
        <dbReference type="ARBA" id="ARBA00022989"/>
    </source>
</evidence>
<evidence type="ECO:0000256" key="12">
    <source>
        <dbReference type="HAMAP-Rule" id="MF_01916"/>
    </source>
</evidence>
<comment type="caution">
    <text evidence="15">The sequence shown here is derived from an EMBL/GenBank/DDBJ whole genome shotgun (WGS) entry which is preliminary data.</text>
</comment>
<name>A0A2S7IQH6_9BACT</name>
<organism evidence="15 16">
    <name type="scientific">Siphonobacter curvatus</name>
    <dbReference type="NCBI Taxonomy" id="2094562"/>
    <lineage>
        <taxon>Bacteria</taxon>
        <taxon>Pseudomonadati</taxon>
        <taxon>Bacteroidota</taxon>
        <taxon>Cytophagia</taxon>
        <taxon>Cytophagales</taxon>
        <taxon>Cytophagaceae</taxon>
        <taxon>Siphonobacter</taxon>
    </lineage>
</organism>
<keyword evidence="4 12" id="KW-0808">Transferase</keyword>
<sequence>MTLLEEIDWLLIGELIYGLIVAATCVRIIYDTRTSTKTLAYLLLTVFLPVVGMILYFSVGLNYRTRSLYSKKLFDDDQLLKKLYAQITRVTRNNLETDHEAVQQYRELAYLLLNDNISPLTANNDIKVLRNGEETFPEILKALRAARHHIHIEYYIFEDDTIGNAIKDVLIEKARQGVQVRFIYDDFGSRSIRRTLVPELRAAGVEAYPFYRIIFIALANRLNYRNHRKIIVIDGSTAFTGGINISDRYQNPNSNKLYWRDTHLRIDGPGTYYLQYIFLCDWNFCAGQSLMPEPEFFCEPEASQTNALVQIASSGPDSVQPSILFSLLQAINLARNEILITTPYFIPGDSLLDALIVAALSGVKIKLLVPGISDSWLVNTAAQSYYEDLLRVGVEIYRYQKGFVHAKTLVADGLLSSIGTANMDFRSFELNFEVNAFLYDAQVSEYLRNIFYEDIQDAERLDPSQWLQRPVWKKMLEKVARMISPLL</sequence>
<keyword evidence="7 12" id="KW-1133">Transmembrane helix</keyword>
<feature type="active site" evidence="12">
    <location>
        <position position="407"/>
    </location>
</feature>
<comment type="catalytic activity">
    <reaction evidence="12">
        <text>2 a 1,2-diacyl-sn-glycero-3-phospho-(1'-sn-glycerol) = a cardiolipin + glycerol</text>
        <dbReference type="Rhea" id="RHEA:31451"/>
        <dbReference type="ChEBI" id="CHEBI:17754"/>
        <dbReference type="ChEBI" id="CHEBI:62237"/>
        <dbReference type="ChEBI" id="CHEBI:64716"/>
    </reaction>
</comment>
<dbReference type="OrthoDB" id="9762009at2"/>
<keyword evidence="9 12" id="KW-0472">Membrane</keyword>
<dbReference type="Gene3D" id="3.30.870.10">
    <property type="entry name" value="Endonuclease Chain A"/>
    <property type="match status" value="2"/>
</dbReference>
<evidence type="ECO:0000256" key="8">
    <source>
        <dbReference type="ARBA" id="ARBA00023098"/>
    </source>
</evidence>
<dbReference type="PROSITE" id="PS50035">
    <property type="entry name" value="PLD"/>
    <property type="match status" value="2"/>
</dbReference>
<dbReference type="Proteomes" id="UP000239590">
    <property type="component" value="Unassembled WGS sequence"/>
</dbReference>
<evidence type="ECO:0000256" key="13">
    <source>
        <dbReference type="NCBIfam" id="TIGR04265"/>
    </source>
</evidence>
<comment type="similarity">
    <text evidence="12">Belongs to the phospholipase D family. Cardiolipin synthase subfamily.</text>
</comment>
<keyword evidence="2 12" id="KW-1003">Cell membrane</keyword>
<dbReference type="InterPro" id="IPR025202">
    <property type="entry name" value="PLD-like_dom"/>
</dbReference>
<evidence type="ECO:0000313" key="15">
    <source>
        <dbReference type="EMBL" id="PQA59973.1"/>
    </source>
</evidence>
<dbReference type="AlphaFoldDB" id="A0A2S7IQH6"/>
<feature type="transmembrane region" description="Helical" evidence="12">
    <location>
        <begin position="42"/>
        <end position="63"/>
    </location>
</feature>
<keyword evidence="6" id="KW-0677">Repeat</keyword>
<reference evidence="16" key="1">
    <citation type="submission" date="2018-02" db="EMBL/GenBank/DDBJ databases">
        <title>Genome sequencing of Solimonas sp. HR-BB.</title>
        <authorList>
            <person name="Lee Y."/>
            <person name="Jeon C.O."/>
        </authorList>
    </citation>
    <scope>NUCLEOTIDE SEQUENCE [LARGE SCALE GENOMIC DNA]</scope>
    <source>
        <strain evidence="16">HR-U</strain>
    </source>
</reference>
<dbReference type="HAMAP" id="MF_01916">
    <property type="entry name" value="Cardiolipin_synth_Cls"/>
    <property type="match status" value="1"/>
</dbReference>
<evidence type="ECO:0000256" key="1">
    <source>
        <dbReference type="ARBA" id="ARBA00004651"/>
    </source>
</evidence>
<dbReference type="PANTHER" id="PTHR21248:SF22">
    <property type="entry name" value="PHOSPHOLIPASE D"/>
    <property type="match status" value="1"/>
</dbReference>
<keyword evidence="3 12" id="KW-0444">Lipid biosynthesis</keyword>
<evidence type="ECO:0000259" key="14">
    <source>
        <dbReference type="PROSITE" id="PS50035"/>
    </source>
</evidence>
<evidence type="ECO:0000256" key="10">
    <source>
        <dbReference type="ARBA" id="ARBA00023209"/>
    </source>
</evidence>
<dbReference type="Pfam" id="PF13396">
    <property type="entry name" value="PLDc_N"/>
    <property type="match status" value="1"/>
</dbReference>
<evidence type="ECO:0000256" key="5">
    <source>
        <dbReference type="ARBA" id="ARBA00022692"/>
    </source>
</evidence>
<evidence type="ECO:0000256" key="2">
    <source>
        <dbReference type="ARBA" id="ARBA00022475"/>
    </source>
</evidence>
<dbReference type="RefSeq" id="WP_104711860.1">
    <property type="nucleotide sequence ID" value="NZ_PTRA01000001.1"/>
</dbReference>
<comment type="subcellular location">
    <subcellularLocation>
        <location evidence="1 12">Cell membrane</location>
        <topology evidence="1 12">Multi-pass membrane protein</topology>
    </subcellularLocation>
</comment>
<evidence type="ECO:0000256" key="6">
    <source>
        <dbReference type="ARBA" id="ARBA00022737"/>
    </source>
</evidence>
<feature type="active site" evidence="12">
    <location>
        <position position="234"/>
    </location>
</feature>
<evidence type="ECO:0000256" key="3">
    <source>
        <dbReference type="ARBA" id="ARBA00022516"/>
    </source>
</evidence>
<dbReference type="CDD" id="cd09112">
    <property type="entry name" value="PLDc_CLS_2"/>
    <property type="match status" value="1"/>
</dbReference>
<dbReference type="NCBIfam" id="TIGR04265">
    <property type="entry name" value="bac_cardiolipin"/>
    <property type="match status" value="1"/>
</dbReference>
<dbReference type="InterPro" id="IPR027379">
    <property type="entry name" value="CLS_N"/>
</dbReference>
<feature type="active site" evidence="12">
    <location>
        <position position="227"/>
    </location>
</feature>
<accession>A0A2S7IQH6</accession>
<feature type="active site" evidence="12">
    <location>
        <position position="405"/>
    </location>
</feature>
<dbReference type="SUPFAM" id="SSF56024">
    <property type="entry name" value="Phospholipase D/nuclease"/>
    <property type="match status" value="2"/>
</dbReference>
<feature type="transmembrane region" description="Helical" evidence="12">
    <location>
        <begin position="7"/>
        <end position="30"/>
    </location>
</feature>
<dbReference type="InterPro" id="IPR022924">
    <property type="entry name" value="Cardiolipin_synthase"/>
</dbReference>
<dbReference type="GO" id="GO:0008808">
    <property type="term" value="F:cardiolipin synthase activity"/>
    <property type="evidence" value="ECO:0007669"/>
    <property type="project" value="UniProtKB-UniRule"/>
</dbReference>
<keyword evidence="5 12" id="KW-0812">Transmembrane</keyword>
<dbReference type="CDD" id="cd09110">
    <property type="entry name" value="PLDc_CLS_1"/>
    <property type="match status" value="1"/>
</dbReference>
<dbReference type="GO" id="GO:0032049">
    <property type="term" value="P:cardiolipin biosynthetic process"/>
    <property type="evidence" value="ECO:0007669"/>
    <property type="project" value="UniProtKB-UniRule"/>
</dbReference>
<keyword evidence="10 12" id="KW-0594">Phospholipid biosynthesis</keyword>
<feature type="domain" description="PLD phosphodiesterase" evidence="14">
    <location>
        <begin position="400"/>
        <end position="427"/>
    </location>
</feature>
<dbReference type="GO" id="GO:0005886">
    <property type="term" value="C:plasma membrane"/>
    <property type="evidence" value="ECO:0007669"/>
    <property type="project" value="UniProtKB-SubCell"/>
</dbReference>
<evidence type="ECO:0000256" key="11">
    <source>
        <dbReference type="ARBA" id="ARBA00023264"/>
    </source>
</evidence>
<dbReference type="EMBL" id="PTRA01000001">
    <property type="protein sequence ID" value="PQA59973.1"/>
    <property type="molecule type" value="Genomic_DNA"/>
</dbReference>
<feature type="domain" description="PLD phosphodiesterase" evidence="14">
    <location>
        <begin position="222"/>
        <end position="249"/>
    </location>
</feature>
<keyword evidence="16" id="KW-1185">Reference proteome</keyword>
<dbReference type="InterPro" id="IPR001736">
    <property type="entry name" value="PLipase_D/transphosphatidylase"/>
</dbReference>
<gene>
    <name evidence="15" type="primary">cls</name>
    <name evidence="15" type="ORF">C5O19_10215</name>
</gene>
<dbReference type="PANTHER" id="PTHR21248">
    <property type="entry name" value="CARDIOLIPIN SYNTHASE"/>
    <property type="match status" value="1"/>
</dbReference>
<proteinExistence type="inferred from homology"/>
<keyword evidence="11 12" id="KW-1208">Phospholipid metabolism</keyword>
<evidence type="ECO:0000313" key="16">
    <source>
        <dbReference type="Proteomes" id="UP000239590"/>
    </source>
</evidence>
<feature type="active site" evidence="12">
    <location>
        <position position="412"/>
    </location>
</feature>
<protein>
    <recommendedName>
        <fullName evidence="12 13">Cardiolipin synthase</fullName>
        <shortName evidence="12">CL synthase</shortName>
        <ecNumber evidence="12 13">2.7.8.-</ecNumber>
    </recommendedName>
</protein>
<dbReference type="InterPro" id="IPR030874">
    <property type="entry name" value="Cardiolipin_synth_Firmi"/>
</dbReference>
<dbReference type="Pfam" id="PF13091">
    <property type="entry name" value="PLDc_2"/>
    <property type="match status" value="2"/>
</dbReference>